<comment type="caution">
    <text evidence="1">The sequence shown here is derived from an EMBL/GenBank/DDBJ whole genome shotgun (WGS) entry which is preliminary data.</text>
</comment>
<reference evidence="1" key="1">
    <citation type="submission" date="2016-04" db="EMBL/GenBank/DDBJ databases">
        <title>Fast-growing isolate from the root nodules of Vavilovia formosa.</title>
        <authorList>
            <person name="Kimeklis A."/>
            <person name="Safronova V."/>
            <person name="Belimov A."/>
            <person name="Andronov E."/>
        </authorList>
    </citation>
    <scope>NUCLEOTIDE SEQUENCE [LARGE SCALE GENOMIC DNA]</scope>
    <source>
        <strain evidence="1">Vaf-46</strain>
    </source>
</reference>
<gene>
    <name evidence="1" type="ORF">A4U53_06735</name>
</gene>
<dbReference type="EMBL" id="LWBS01000439">
    <property type="protein sequence ID" value="OAP89147.1"/>
    <property type="molecule type" value="Genomic_DNA"/>
</dbReference>
<proteinExistence type="predicted"/>
<name>A0A179BBP0_RHILE</name>
<dbReference type="AlphaFoldDB" id="A0A179BBP0"/>
<accession>A0A179BBP0</accession>
<sequence length="79" mass="8709">MDGRQVEPVVAVVSEAVRRWFEFYEVPLDERASDTLSSAAISLYGDGYQTVDDIATMLIGTYVGLWATRINAPTSEAVH</sequence>
<protein>
    <submittedName>
        <fullName evidence="1">Uncharacterized protein</fullName>
    </submittedName>
</protein>
<organism evidence="1">
    <name type="scientific">Rhizobium leguminosarum</name>
    <dbReference type="NCBI Taxonomy" id="384"/>
    <lineage>
        <taxon>Bacteria</taxon>
        <taxon>Pseudomonadati</taxon>
        <taxon>Pseudomonadota</taxon>
        <taxon>Alphaproteobacteria</taxon>
        <taxon>Hyphomicrobiales</taxon>
        <taxon>Rhizobiaceae</taxon>
        <taxon>Rhizobium/Agrobacterium group</taxon>
        <taxon>Rhizobium</taxon>
    </lineage>
</organism>
<evidence type="ECO:0000313" key="1">
    <source>
        <dbReference type="EMBL" id="OAP89147.1"/>
    </source>
</evidence>